<dbReference type="SUPFAM" id="SSF52540">
    <property type="entry name" value="P-loop containing nucleoside triphosphate hydrolases"/>
    <property type="match status" value="1"/>
</dbReference>
<dbReference type="Gene3D" id="3.40.50.300">
    <property type="entry name" value="P-loop containing nucleotide triphosphate hydrolases"/>
    <property type="match status" value="1"/>
</dbReference>
<dbReference type="AlphaFoldDB" id="A0A176QCX3"/>
<comment type="caution">
    <text evidence="1">The sequence shown here is derived from an EMBL/GenBank/DDBJ whole genome shotgun (WGS) entry which is preliminary data.</text>
</comment>
<gene>
    <name evidence="1" type="ORF">AWH69_05520</name>
</gene>
<evidence type="ECO:0000313" key="2">
    <source>
        <dbReference type="Proteomes" id="UP000076976"/>
    </source>
</evidence>
<organism evidence="1 2">
    <name type="scientific">Janibacter melonis</name>
    <dbReference type="NCBI Taxonomy" id="262209"/>
    <lineage>
        <taxon>Bacteria</taxon>
        <taxon>Bacillati</taxon>
        <taxon>Actinomycetota</taxon>
        <taxon>Actinomycetes</taxon>
        <taxon>Micrococcales</taxon>
        <taxon>Intrasporangiaceae</taxon>
        <taxon>Janibacter</taxon>
    </lineage>
</organism>
<accession>A0A176QCX3</accession>
<protein>
    <recommendedName>
        <fullName evidence="3">Pilus assembly protein FlpE</fullName>
    </recommendedName>
</protein>
<evidence type="ECO:0008006" key="3">
    <source>
        <dbReference type="Google" id="ProtNLM"/>
    </source>
</evidence>
<sequence length="235" mass="24178">MHPVLLLIGASGGLGASTLAAVLAQHLDGTLVDGLLDGSGADTTLVLEDEPGLRWPDLAGLDGDVDSARLVRHLPGSRPPVLSAAGPGRVGPDAVRCALAALRQAAPVVVDLPAAVHRAEPWLALADVAVVVCGLRPRQVRDAAAVVGSLREHGLDAHLVTRGSRRAEPAGQEVAGHLQASWLDHLEDHPGVPRDEGAGCPPRARGPLGRVAREIGEVVPGADGSGELRWLRRAG</sequence>
<proteinExistence type="predicted"/>
<keyword evidence="2" id="KW-1185">Reference proteome</keyword>
<reference evidence="1 2" key="1">
    <citation type="submission" date="2016-01" db="EMBL/GenBank/DDBJ databases">
        <title>Janibacter melonis strain CD11_4 genome sequencing and assembly.</title>
        <authorList>
            <person name="Nair G.R."/>
            <person name="Kaur G."/>
            <person name="Chander A.M."/>
            <person name="Mayilraj S."/>
        </authorList>
    </citation>
    <scope>NUCLEOTIDE SEQUENCE [LARGE SCALE GENOMIC DNA]</scope>
    <source>
        <strain evidence="1 2">CD11-4</strain>
    </source>
</reference>
<dbReference type="STRING" id="262209.AWH69_05520"/>
<evidence type="ECO:0000313" key="1">
    <source>
        <dbReference type="EMBL" id="OAB87526.1"/>
    </source>
</evidence>
<dbReference type="InterPro" id="IPR027417">
    <property type="entry name" value="P-loop_NTPase"/>
</dbReference>
<dbReference type="RefSeq" id="WP_068272942.1">
    <property type="nucleotide sequence ID" value="NZ_LQZG01000002.1"/>
</dbReference>
<dbReference type="Proteomes" id="UP000076976">
    <property type="component" value="Unassembled WGS sequence"/>
</dbReference>
<name>A0A176QCX3_9MICO</name>
<dbReference type="EMBL" id="LQZG01000002">
    <property type="protein sequence ID" value="OAB87526.1"/>
    <property type="molecule type" value="Genomic_DNA"/>
</dbReference>